<dbReference type="EMBL" id="CP022415">
    <property type="protein sequence ID" value="ASM70980.1"/>
    <property type="molecule type" value="Genomic_DNA"/>
</dbReference>
<dbReference type="Proteomes" id="UP000199754">
    <property type="component" value="Chromosome"/>
</dbReference>
<name>A0A221JWH4_9RHOB</name>
<organism evidence="1 2">
    <name type="scientific">Pseudosulfitobacter pseudonitzschiae</name>
    <dbReference type="NCBI Taxonomy" id="1402135"/>
    <lineage>
        <taxon>Bacteria</taxon>
        <taxon>Pseudomonadati</taxon>
        <taxon>Pseudomonadota</taxon>
        <taxon>Alphaproteobacteria</taxon>
        <taxon>Rhodobacterales</taxon>
        <taxon>Roseobacteraceae</taxon>
        <taxon>Pseudosulfitobacter</taxon>
    </lineage>
</organism>
<keyword evidence="2" id="KW-1185">Reference proteome</keyword>
<dbReference type="SUPFAM" id="SSF117856">
    <property type="entry name" value="AF0104/ALDC/Ptd012-like"/>
    <property type="match status" value="1"/>
</dbReference>
<gene>
    <name evidence="1" type="ORF">SULPSESMR1_00141</name>
</gene>
<proteinExistence type="predicted"/>
<reference evidence="1 2" key="1">
    <citation type="submission" date="2017-07" db="EMBL/GenBank/DDBJ databases">
        <title>Genome Sequence of Sulfitobacter pseudonitzschiae Strain SMR1 Isolated from a culture of the Diatom Skeletonema marinoi.</title>
        <authorList>
            <person name="Topel M."/>
            <person name="Pinder M.I.M."/>
            <person name="Johansson O.N."/>
            <person name="Kourtchenko O."/>
            <person name="Godhe A."/>
            <person name="Clarke A.K."/>
        </authorList>
    </citation>
    <scope>NUCLEOTIDE SEQUENCE [LARGE SCALE GENOMIC DNA]</scope>
    <source>
        <strain evidence="1 2">SMR1</strain>
    </source>
</reference>
<dbReference type="KEGG" id="spse:SULPSESMR1_00141"/>
<accession>A0A221JWH4</accession>
<protein>
    <submittedName>
        <fullName evidence="1">Uncharacterized protein</fullName>
    </submittedName>
</protein>
<dbReference type="AlphaFoldDB" id="A0A221JWH4"/>
<sequence length="89" mass="9093">MVPAASDDAYDNASVHGIGSLIGAGFRDAPPMAAPLSEVLLLDGCTVCDGSCVQLPLACVDPEGTIFSGDLNRGEGPVCVTFELLVIKE</sequence>
<evidence type="ECO:0000313" key="1">
    <source>
        <dbReference type="EMBL" id="ASM70980.1"/>
    </source>
</evidence>
<evidence type="ECO:0000313" key="2">
    <source>
        <dbReference type="Proteomes" id="UP000199754"/>
    </source>
</evidence>